<name>A0A558R037_9SPHN</name>
<keyword evidence="3" id="KW-1185">Reference proteome</keyword>
<feature type="compositionally biased region" description="Low complexity" evidence="1">
    <location>
        <begin position="1"/>
        <end position="17"/>
    </location>
</feature>
<reference evidence="2 3" key="1">
    <citation type="submission" date="2019-07" db="EMBL/GenBank/DDBJ databases">
        <title>Sphingomonas solaris sp. nov., isolated from a solar panel from Boston, Massachusetts.</title>
        <authorList>
            <person name="Tanner K."/>
            <person name="Pascual J."/>
            <person name="Mancuso C."/>
            <person name="Pereto J."/>
            <person name="Khalil A."/>
            <person name="Vilanova C."/>
        </authorList>
    </citation>
    <scope>NUCLEOTIDE SEQUENCE [LARGE SCALE GENOMIC DNA]</scope>
    <source>
        <strain evidence="2 3">R4DWN</strain>
    </source>
</reference>
<organism evidence="2 3">
    <name type="scientific">Alterirhizorhabdus solaris</name>
    <dbReference type="NCBI Taxonomy" id="2529389"/>
    <lineage>
        <taxon>Bacteria</taxon>
        <taxon>Pseudomonadati</taxon>
        <taxon>Pseudomonadota</taxon>
        <taxon>Alphaproteobacteria</taxon>
        <taxon>Sphingomonadales</taxon>
        <taxon>Rhizorhabdaceae</taxon>
        <taxon>Alterirhizorhabdus</taxon>
    </lineage>
</organism>
<dbReference type="EMBL" id="VNIM01000059">
    <property type="protein sequence ID" value="TVV72698.1"/>
    <property type="molecule type" value="Genomic_DNA"/>
</dbReference>
<evidence type="ECO:0000256" key="1">
    <source>
        <dbReference type="SAM" id="MobiDB-lite"/>
    </source>
</evidence>
<evidence type="ECO:0008006" key="4">
    <source>
        <dbReference type="Google" id="ProtNLM"/>
    </source>
</evidence>
<feature type="region of interest" description="Disordered" evidence="1">
    <location>
        <begin position="1"/>
        <end position="107"/>
    </location>
</feature>
<sequence length="182" mass="19979">MLAAIALPAAAPALAQPVPGPGGPGGPGGPDRELRHEEREARKDYRRDVREVRQDQREARRDDRRDDRRDGPRGNDRRDYRGFDYNRPDPRYGNYRADRYYTQGNNNGRRLGVNDRIYRGGDNRYYCRRNDGTTGLIVGALGGGVLGNVIAPGGSKTLGTILGGGGGALLGRSVDRNNVSCR</sequence>
<dbReference type="OrthoDB" id="7585895at2"/>
<accession>A0A558R037</accession>
<evidence type="ECO:0000313" key="2">
    <source>
        <dbReference type="EMBL" id="TVV72698.1"/>
    </source>
</evidence>
<comment type="caution">
    <text evidence="2">The sequence shown here is derived from an EMBL/GenBank/DDBJ whole genome shotgun (WGS) entry which is preliminary data.</text>
</comment>
<dbReference type="Proteomes" id="UP000318681">
    <property type="component" value="Unassembled WGS sequence"/>
</dbReference>
<gene>
    <name evidence="2" type="ORF">FOY91_13835</name>
</gene>
<evidence type="ECO:0000313" key="3">
    <source>
        <dbReference type="Proteomes" id="UP000318681"/>
    </source>
</evidence>
<proteinExistence type="predicted"/>
<dbReference type="AlphaFoldDB" id="A0A558R037"/>
<protein>
    <recommendedName>
        <fullName evidence="4">17 kDa surface antigen</fullName>
    </recommendedName>
</protein>
<feature type="compositionally biased region" description="Basic and acidic residues" evidence="1">
    <location>
        <begin position="30"/>
        <end position="90"/>
    </location>
</feature>